<evidence type="ECO:0000313" key="2">
    <source>
        <dbReference type="Proteomes" id="UP000309997"/>
    </source>
</evidence>
<dbReference type="Proteomes" id="UP000309997">
    <property type="component" value="Unassembled WGS sequence"/>
</dbReference>
<accession>A0ACC4B6U9</accession>
<gene>
    <name evidence="1" type="ORF">D5086_024916</name>
</gene>
<keyword evidence="2" id="KW-1185">Reference proteome</keyword>
<comment type="caution">
    <text evidence="1">The sequence shown here is derived from an EMBL/GenBank/DDBJ whole genome shotgun (WGS) entry which is preliminary data.</text>
</comment>
<dbReference type="EMBL" id="RCHU02000013">
    <property type="protein sequence ID" value="KAL3574303.1"/>
    <property type="molecule type" value="Genomic_DNA"/>
</dbReference>
<sequence>MRRILDRSESMTYPIIDTRSRPKPITTTPSSRTPVPKKPKAKDPHKRDMTYDEKQKLSTNLQSLPSEKLDNIVQIIKKRSSALSQHDDEIEVDIDSVDVETLWELDRFVTNYKKSLSKNKRKAELAVQARTEAQQNVQQKIPASVVVEAPKETKADERNASTLSPVQVEKQGDNGSRSSSSSSSSSDSGSSSSDSDSDNSSASGSDCSLVIWVLNSDTYLWGSTHGSQKFRVDGYPHDGDIMNSRLNRNLPLVYSEVLKATDYPASAKWSLSCWNWFLESPCGLSV</sequence>
<proteinExistence type="predicted"/>
<name>A0ACC4B6U9_POPAL</name>
<organism evidence="1 2">
    <name type="scientific">Populus alba</name>
    <name type="common">White poplar</name>
    <dbReference type="NCBI Taxonomy" id="43335"/>
    <lineage>
        <taxon>Eukaryota</taxon>
        <taxon>Viridiplantae</taxon>
        <taxon>Streptophyta</taxon>
        <taxon>Embryophyta</taxon>
        <taxon>Tracheophyta</taxon>
        <taxon>Spermatophyta</taxon>
        <taxon>Magnoliopsida</taxon>
        <taxon>eudicotyledons</taxon>
        <taxon>Gunneridae</taxon>
        <taxon>Pentapetalae</taxon>
        <taxon>rosids</taxon>
        <taxon>fabids</taxon>
        <taxon>Malpighiales</taxon>
        <taxon>Salicaceae</taxon>
        <taxon>Saliceae</taxon>
        <taxon>Populus</taxon>
    </lineage>
</organism>
<evidence type="ECO:0000313" key="1">
    <source>
        <dbReference type="EMBL" id="KAL3574303.1"/>
    </source>
</evidence>
<protein>
    <submittedName>
        <fullName evidence="1">Uncharacterized protein</fullName>
    </submittedName>
</protein>
<reference evidence="1 2" key="1">
    <citation type="journal article" date="2024" name="Plant Biotechnol. J.">
        <title>Genome and CRISPR/Cas9 system of a widespread forest tree (Populus alba) in the world.</title>
        <authorList>
            <person name="Liu Y.J."/>
            <person name="Jiang P.F."/>
            <person name="Han X.M."/>
            <person name="Li X.Y."/>
            <person name="Wang H.M."/>
            <person name="Wang Y.J."/>
            <person name="Wang X.X."/>
            <person name="Zeng Q.Y."/>
        </authorList>
    </citation>
    <scope>NUCLEOTIDE SEQUENCE [LARGE SCALE GENOMIC DNA]</scope>
    <source>
        <strain evidence="2">cv. PAL-ZL1</strain>
    </source>
</reference>